<proteinExistence type="predicted"/>
<reference evidence="2 3" key="1">
    <citation type="journal article" date="2019" name="Commun. Biol.">
        <title>The bagworm genome reveals a unique fibroin gene that provides high tensile strength.</title>
        <authorList>
            <person name="Kono N."/>
            <person name="Nakamura H."/>
            <person name="Ohtoshi R."/>
            <person name="Tomita M."/>
            <person name="Numata K."/>
            <person name="Arakawa K."/>
        </authorList>
    </citation>
    <scope>NUCLEOTIDE SEQUENCE [LARGE SCALE GENOMIC DNA]</scope>
</reference>
<dbReference type="AlphaFoldDB" id="A0A4C1WXE8"/>
<comment type="caution">
    <text evidence="2">The sequence shown here is derived from an EMBL/GenBank/DDBJ whole genome shotgun (WGS) entry which is preliminary data.</text>
</comment>
<keyword evidence="3" id="KW-1185">Reference proteome</keyword>
<protein>
    <submittedName>
        <fullName evidence="2">Uncharacterized protein</fullName>
    </submittedName>
</protein>
<dbReference type="EMBL" id="BGZK01000687">
    <property type="protein sequence ID" value="GBP56216.1"/>
    <property type="molecule type" value="Genomic_DNA"/>
</dbReference>
<feature type="region of interest" description="Disordered" evidence="1">
    <location>
        <begin position="93"/>
        <end position="118"/>
    </location>
</feature>
<evidence type="ECO:0000313" key="2">
    <source>
        <dbReference type="EMBL" id="GBP56216.1"/>
    </source>
</evidence>
<dbReference type="Proteomes" id="UP000299102">
    <property type="component" value="Unassembled WGS sequence"/>
</dbReference>
<name>A0A4C1WXE8_EUMVA</name>
<sequence>MYNSKGDDEKRIKKFILAVSIAFGLPRNPCHARANSTSLLKFALLSTRSVQYTGSAPLGAIHQSHSLLLIQRTRLPNVVHVPILQTTNRQNLYSTSHRTVSSGSSHATSYNPALPTEN</sequence>
<accession>A0A4C1WXE8</accession>
<evidence type="ECO:0000313" key="3">
    <source>
        <dbReference type="Proteomes" id="UP000299102"/>
    </source>
</evidence>
<organism evidence="2 3">
    <name type="scientific">Eumeta variegata</name>
    <name type="common">Bagworm moth</name>
    <name type="synonym">Eumeta japonica</name>
    <dbReference type="NCBI Taxonomy" id="151549"/>
    <lineage>
        <taxon>Eukaryota</taxon>
        <taxon>Metazoa</taxon>
        <taxon>Ecdysozoa</taxon>
        <taxon>Arthropoda</taxon>
        <taxon>Hexapoda</taxon>
        <taxon>Insecta</taxon>
        <taxon>Pterygota</taxon>
        <taxon>Neoptera</taxon>
        <taxon>Endopterygota</taxon>
        <taxon>Lepidoptera</taxon>
        <taxon>Glossata</taxon>
        <taxon>Ditrysia</taxon>
        <taxon>Tineoidea</taxon>
        <taxon>Psychidae</taxon>
        <taxon>Oiketicinae</taxon>
        <taxon>Eumeta</taxon>
    </lineage>
</organism>
<feature type="compositionally biased region" description="Polar residues" evidence="1">
    <location>
        <begin position="107"/>
        <end position="118"/>
    </location>
</feature>
<gene>
    <name evidence="2" type="ORF">EVAR_41403_1</name>
</gene>
<evidence type="ECO:0000256" key="1">
    <source>
        <dbReference type="SAM" id="MobiDB-lite"/>
    </source>
</evidence>
<feature type="compositionally biased region" description="Low complexity" evidence="1">
    <location>
        <begin position="94"/>
        <end position="106"/>
    </location>
</feature>